<keyword evidence="1" id="KW-0732">Signal</keyword>
<evidence type="ECO:0000313" key="4">
    <source>
        <dbReference type="EMBL" id="NMQ19477.1"/>
    </source>
</evidence>
<dbReference type="RefSeq" id="WP_169248727.1">
    <property type="nucleotide sequence ID" value="NZ_SPMZ01000026.1"/>
</dbReference>
<dbReference type="InterPro" id="IPR029031">
    <property type="entry name" value="Gingipain_N_sf"/>
</dbReference>
<dbReference type="InterPro" id="IPR029030">
    <property type="entry name" value="Caspase-like_dom_sf"/>
</dbReference>
<protein>
    <recommendedName>
        <fullName evidence="3">Gingipain domain-containing protein</fullName>
    </recommendedName>
</protein>
<organism evidence="4 5">
    <name type="scientific">Candidatus Competibacter phosphatis</name>
    <dbReference type="NCBI Taxonomy" id="221280"/>
    <lineage>
        <taxon>Bacteria</taxon>
        <taxon>Pseudomonadati</taxon>
        <taxon>Pseudomonadota</taxon>
        <taxon>Gammaproteobacteria</taxon>
        <taxon>Candidatus Competibacteraceae</taxon>
        <taxon>Candidatus Competibacter</taxon>
    </lineage>
</organism>
<feature type="region of interest" description="Disordered" evidence="2">
    <location>
        <begin position="385"/>
        <end position="423"/>
    </location>
</feature>
<proteinExistence type="predicted"/>
<feature type="domain" description="Gingipain" evidence="3">
    <location>
        <begin position="1028"/>
        <end position="1369"/>
    </location>
</feature>
<dbReference type="Proteomes" id="UP000760480">
    <property type="component" value="Unassembled WGS sequence"/>
</dbReference>
<accession>A0ABX1TJD0</accession>
<keyword evidence="5" id="KW-1185">Reference proteome</keyword>
<feature type="compositionally biased region" description="Polar residues" evidence="2">
    <location>
        <begin position="341"/>
        <end position="358"/>
    </location>
</feature>
<dbReference type="Pfam" id="PF01364">
    <property type="entry name" value="Peptidase_C25"/>
    <property type="match status" value="1"/>
</dbReference>
<dbReference type="EMBL" id="SPMZ01000026">
    <property type="protein sequence ID" value="NMQ19477.1"/>
    <property type="molecule type" value="Genomic_DNA"/>
</dbReference>
<evidence type="ECO:0000256" key="1">
    <source>
        <dbReference type="ARBA" id="ARBA00022729"/>
    </source>
</evidence>
<dbReference type="SUPFAM" id="SSF52129">
    <property type="entry name" value="Caspase-like"/>
    <property type="match status" value="1"/>
</dbReference>
<sequence>MTLAVFYRVVGATDGSSYSFGLNQSVKVAGAILRYTGADPSAPINVSGFTTGDNNSPTAPAVTTTVADTMVVRIAGIDNNSLASVPGTELVLVNVGGSGADVALGVGQGTQTAADTTGTAAFASNNDAWVTATIALRSPTIAVCAVPGRDGSPTSLSGVVNTYYPGTATANAGAASISVGASQGATTPIASGDLLLVIQMQDAAIDYTNTSSYGNGSSGSGATNYNSAGLYEFVRATGPVSGGSVPIQGTGTGLGLRNTYTNDNATAIQGQRRFQVVRVPQYDSATVTGQITAQAWNGSTGGIVVMDVAGTLTFSGGGINVDAKGFRGGGGQQLSGQTGGSNTAYRTRATPPSGTPLYNGNKAEGVAGSPNYMYDGTATLASGSGYPDGTNADASRARGAPGNAGGGGTDGNPSANDQNSGGGGGAGGSVLVFARTGVLTSLTINAKGANGTNADPTGSAHGPGGGGAGGVIYLSSAAVSTSVTGGANGTTTAAANAYGATSGTAGVTNTNLTESQIPGVTSGATCKATLASVAEFGATVEGGRVVLYWETAFELGTAGFHIERLEPISGDYDRLNDTLLPALITSPQGGRYTFVDLDAWPDQSYTYRLVEQEVWGSTRVHGPFTVTPVESAQQVAKVAFVAESSTDSGAGYDDPAQGYQAIPHALDNRNVERSAQVAISTVSKKKKVTDTAQIPVRQDGLFYASVARLAEALGNTEENVRKWLRNEKLELTTAGKDVAWLPAADEAGILFYGEAIDSLYTLDNIYRLRSNQKGKVMEESSAKDKAPDPVAAGDFDDTITAEQDIFAATVVSTDPESDYWYWEGFIGGGDPICSSKNWNTKCFTVRLPDVADGGKLKVFLKGAVSGTHSVQVSINGQTLGEGTWSDLADYELRLSVTGAQLQSGDNDIKIRALGDSANIFYVDRIEMKYRRLARATDDRLTLKAESDGPLAVDGFSTADIYVFDIGNLRKPVYITHTTVTPGTVGQSVTFTAEQGRRYLVLTGAAITSATPAPMTAADLQSSSDPVDYLIIVPPALVDAAQTLADYRQGKGLSSRVVGTDEIYDSYNWGVASPHAVRDFLRDAFHNWGVRYVVLVGIGSFDYRDLGGKGEPQAPTLMTSTPNGLFGCDNCLVDFDGDGAPDMAIGRIPAASVVDLQTYLAKVEAYEKGTVSLYQAGAMLLADKPDSAAGYFPQDSDWVAELLPSGIAVTRIYLDQQAIGAARSLLFEGMNRGTGWVNYLGHGGADRFSAAGLLTWDDMGTLNSVGPLPVVSALTCAANRFEVPRYASLGEQLILDADGGAIAVWAPTGMSLNEPALRLNRSLFAAVFQQQMPTLGEAIQQALQDNIRRQDMPTYMLRIYSLLGDSALQLHH</sequence>
<evidence type="ECO:0000256" key="2">
    <source>
        <dbReference type="SAM" id="MobiDB-lite"/>
    </source>
</evidence>
<feature type="compositionally biased region" description="Gly residues" evidence="2">
    <location>
        <begin position="330"/>
        <end position="339"/>
    </location>
</feature>
<dbReference type="Gene3D" id="3.40.50.10390">
    <property type="entry name" value="Gingipain r, domain 1"/>
    <property type="match status" value="1"/>
</dbReference>
<comment type="caution">
    <text evidence="4">The sequence shown here is derived from an EMBL/GenBank/DDBJ whole genome shotgun (WGS) entry which is preliminary data.</text>
</comment>
<evidence type="ECO:0000259" key="3">
    <source>
        <dbReference type="Pfam" id="PF01364"/>
    </source>
</evidence>
<dbReference type="Gene3D" id="3.40.50.1460">
    <property type="match status" value="1"/>
</dbReference>
<evidence type="ECO:0000313" key="5">
    <source>
        <dbReference type="Proteomes" id="UP000760480"/>
    </source>
</evidence>
<dbReference type="InterPro" id="IPR001769">
    <property type="entry name" value="Gingipain"/>
</dbReference>
<reference evidence="4 5" key="1">
    <citation type="submission" date="2019-03" db="EMBL/GenBank/DDBJ databases">
        <title>Metabolic reconstructions from genomes of highly enriched 'Candidatus Accumulibacter' and 'Candidatus Competibacter' bioreactor populations.</title>
        <authorList>
            <person name="Annavajhala M.K."/>
            <person name="Welles L."/>
            <person name="Abbas B."/>
            <person name="Sorokin D."/>
            <person name="Park H."/>
            <person name="Van Loosdrecht M."/>
            <person name="Chandran K."/>
        </authorList>
    </citation>
    <scope>NUCLEOTIDE SEQUENCE [LARGE SCALE GENOMIC DNA]</scope>
    <source>
        <strain evidence="4 5">SBR_G</strain>
    </source>
</reference>
<feature type="region of interest" description="Disordered" evidence="2">
    <location>
        <begin position="330"/>
        <end position="362"/>
    </location>
</feature>
<name>A0ABX1TJD0_9GAMM</name>
<gene>
    <name evidence="4" type="ORF">E4P82_09865</name>
</gene>